<evidence type="ECO:0000256" key="5">
    <source>
        <dbReference type="ARBA" id="ARBA00022723"/>
    </source>
</evidence>
<dbReference type="SUPFAM" id="SSF52242">
    <property type="entry name" value="Cobalamin (vitamin B12)-binding domain"/>
    <property type="match status" value="1"/>
</dbReference>
<dbReference type="GO" id="GO:0046872">
    <property type="term" value="F:metal ion binding"/>
    <property type="evidence" value="ECO:0007669"/>
    <property type="project" value="UniProtKB-KW"/>
</dbReference>
<sequence length="714" mass="79009">MKPDFSNIDINKVAKAEHGPKDPIPANDWKTAEQIPLKSYYTSEDVLRFEHMDFAAGLPPYLRGPYSTMYVQKPWTIRQYAGFSTAEESNAFYRRNLAGGQKGLSVAFDLATHRGYDSDHPRVVGDVGKAGVAIDSVEDMKILFDQIPLDQMSVSMTMNGAVLPIMAFYIVAAEEQGVTPEQLSGTIQNDILKEFMVRNTYIYPPEPSMKIIADIFEYTSQNMPRFNSISISGYHMQEAGATADIELAYTLADGLEYVRTGLKAGMDIDVFAPRLSFFWAIGMNHFMEIAKMRAARMLWAKLIQQFNPKNPKSLALRTHCQTSGWSLTEQDPFNNVTRTCVEALAAALGGTQSLHTNALDEAIALPTDFSARIARNTQIYLQQETNITKVVDPWGGSYYVEALTHEIAHKAWELIQEVEELGGMAKAIETGLPKMRIEEAAARKQARIDSGKDVIVGVNRYKPEQEQEIEILDIDNTVVRESQLRRLAQVKESRDNQAVEEALQALTVAAESNEGNLLALAVNAARQRATLGEISDALEKIYGRHKAVIRSISGIYSAELSDDENFERAKVLADQFEELEGRRPRIMVAKMGQDGHDRGSKVIATSFADLGFDVDIGPLFQTPAEVAMQAAENDVHVVGVSSLAAGHKTLVPQLIEELRKIGREDIMVIVGGVIPAQDYDFLFKAGAVGVFGPGTIISVAAQNILEQLIRRVEE</sequence>
<keyword evidence="5" id="KW-0479">Metal-binding</keyword>
<dbReference type="GO" id="GO:0005737">
    <property type="term" value="C:cytoplasm"/>
    <property type="evidence" value="ECO:0007669"/>
    <property type="project" value="TreeGrafter"/>
</dbReference>
<evidence type="ECO:0000256" key="6">
    <source>
        <dbReference type="ARBA" id="ARBA00023235"/>
    </source>
</evidence>
<dbReference type="AlphaFoldDB" id="A0A2N3UB11"/>
<dbReference type="Pfam" id="PF02310">
    <property type="entry name" value="B12-binding"/>
    <property type="match status" value="1"/>
</dbReference>
<dbReference type="CDD" id="cd03679">
    <property type="entry name" value="MM_CoA_mutase_alpha_like"/>
    <property type="match status" value="1"/>
</dbReference>
<dbReference type="PROSITE" id="PS51332">
    <property type="entry name" value="B12_BINDING"/>
    <property type="match status" value="1"/>
</dbReference>
<comment type="cofactor">
    <cofactor evidence="1">
        <name>adenosylcob(III)alamin</name>
        <dbReference type="ChEBI" id="CHEBI:18408"/>
    </cofactor>
</comment>
<keyword evidence="6" id="KW-0413">Isomerase</keyword>
<dbReference type="RefSeq" id="WP_101443906.1">
    <property type="nucleotide sequence ID" value="NZ_PJMU01000002.1"/>
</dbReference>
<dbReference type="EC" id="5.4.99.2" evidence="3"/>
<evidence type="ECO:0000313" key="9">
    <source>
        <dbReference type="EMBL" id="PKV66525.1"/>
    </source>
</evidence>
<dbReference type="SUPFAM" id="SSF51703">
    <property type="entry name" value="Cobalamin (vitamin B12)-dependent enzymes"/>
    <property type="match status" value="1"/>
</dbReference>
<evidence type="ECO:0000256" key="1">
    <source>
        <dbReference type="ARBA" id="ARBA00001922"/>
    </source>
</evidence>
<comment type="caution">
    <text evidence="9">The sequence shown here is derived from an EMBL/GenBank/DDBJ whole genome shotgun (WGS) entry which is preliminary data.</text>
</comment>
<dbReference type="CDD" id="cd02071">
    <property type="entry name" value="MM_CoA_mut_B12_BD"/>
    <property type="match status" value="1"/>
</dbReference>
<dbReference type="NCBIfam" id="TIGR00640">
    <property type="entry name" value="acid_CoA_mut_C"/>
    <property type="match status" value="1"/>
</dbReference>
<dbReference type="EMBL" id="PJMU01000002">
    <property type="protein sequence ID" value="PKV66525.1"/>
    <property type="molecule type" value="Genomic_DNA"/>
</dbReference>
<organism evidence="9 10">
    <name type="scientific">Pontibacter ramchanderi</name>
    <dbReference type="NCBI Taxonomy" id="1179743"/>
    <lineage>
        <taxon>Bacteria</taxon>
        <taxon>Pseudomonadati</taxon>
        <taxon>Bacteroidota</taxon>
        <taxon>Cytophagia</taxon>
        <taxon>Cytophagales</taxon>
        <taxon>Hymenobacteraceae</taxon>
        <taxon>Pontibacter</taxon>
    </lineage>
</organism>
<dbReference type="InterPro" id="IPR006158">
    <property type="entry name" value="Cobalamin-bd"/>
</dbReference>
<proteinExistence type="inferred from homology"/>
<dbReference type="GO" id="GO:0004494">
    <property type="term" value="F:methylmalonyl-CoA mutase activity"/>
    <property type="evidence" value="ECO:0007669"/>
    <property type="project" value="UniProtKB-EC"/>
</dbReference>
<comment type="similarity">
    <text evidence="2">Belongs to the methylmalonyl-CoA mutase family.</text>
</comment>
<dbReference type="InterPro" id="IPR006099">
    <property type="entry name" value="MeMalonylCoA_mutase_a/b_cat"/>
</dbReference>
<dbReference type="InterPro" id="IPR036724">
    <property type="entry name" value="Cobalamin-bd_sf"/>
</dbReference>
<evidence type="ECO:0000256" key="4">
    <source>
        <dbReference type="ARBA" id="ARBA00022628"/>
    </source>
</evidence>
<dbReference type="Gene3D" id="3.40.50.280">
    <property type="entry name" value="Cobalamin-binding domain"/>
    <property type="match status" value="1"/>
</dbReference>
<dbReference type="InterPro" id="IPR006098">
    <property type="entry name" value="MMCoA_mutase_a_cat"/>
</dbReference>
<accession>A0A2N3UB11</accession>
<dbReference type="InterPro" id="IPR006159">
    <property type="entry name" value="Acid_CoA_mut_C"/>
</dbReference>
<dbReference type="Proteomes" id="UP000233782">
    <property type="component" value="Unassembled WGS sequence"/>
</dbReference>
<evidence type="ECO:0000259" key="8">
    <source>
        <dbReference type="PROSITE" id="PS51332"/>
    </source>
</evidence>
<dbReference type="NCBIfam" id="NF006944">
    <property type="entry name" value="PRK09426.1"/>
    <property type="match status" value="1"/>
</dbReference>
<dbReference type="PROSITE" id="PS00544">
    <property type="entry name" value="METMALONYL_COA_MUTASE"/>
    <property type="match status" value="1"/>
</dbReference>
<protein>
    <recommendedName>
        <fullName evidence="3">methylmalonyl-CoA mutase</fullName>
        <ecNumber evidence="3">5.4.99.2</ecNumber>
    </recommendedName>
</protein>
<keyword evidence="10" id="KW-1185">Reference proteome</keyword>
<dbReference type="Gene3D" id="3.20.20.240">
    <property type="entry name" value="Methylmalonyl-CoA mutase"/>
    <property type="match status" value="1"/>
</dbReference>
<name>A0A2N3UB11_9BACT</name>
<dbReference type="FunFam" id="3.40.50.280:FF:000002">
    <property type="entry name" value="Methylmalonyl-CoA mutase, mitochondrial"/>
    <property type="match status" value="1"/>
</dbReference>
<dbReference type="FunFam" id="3.20.20.240:FF:000001">
    <property type="entry name" value="Probable methylmalonyl-coa mutase"/>
    <property type="match status" value="1"/>
</dbReference>
<gene>
    <name evidence="9" type="ORF">BD749_1654</name>
</gene>
<evidence type="ECO:0000256" key="3">
    <source>
        <dbReference type="ARBA" id="ARBA00012398"/>
    </source>
</evidence>
<keyword evidence="7" id="KW-0170">Cobalt</keyword>
<dbReference type="PANTHER" id="PTHR48101:SF4">
    <property type="entry name" value="METHYLMALONYL-COA MUTASE, MITOCHONDRIAL"/>
    <property type="match status" value="1"/>
</dbReference>
<dbReference type="GO" id="GO:0031419">
    <property type="term" value="F:cobalamin binding"/>
    <property type="evidence" value="ECO:0007669"/>
    <property type="project" value="UniProtKB-KW"/>
</dbReference>
<dbReference type="PANTHER" id="PTHR48101">
    <property type="entry name" value="METHYLMALONYL-COA MUTASE, MITOCHONDRIAL-RELATED"/>
    <property type="match status" value="1"/>
</dbReference>
<feature type="domain" description="B12-binding" evidence="8">
    <location>
        <begin position="583"/>
        <end position="714"/>
    </location>
</feature>
<dbReference type="GO" id="GO:0019678">
    <property type="term" value="P:propionate metabolic process, methylmalonyl pathway"/>
    <property type="evidence" value="ECO:0007669"/>
    <property type="project" value="TreeGrafter"/>
</dbReference>
<reference evidence="9 10" key="1">
    <citation type="submission" date="2017-12" db="EMBL/GenBank/DDBJ databases">
        <title>Genomic Encyclopedia of Type Strains, Phase III (KMG-III): the genomes of soil and plant-associated and newly described type strains.</title>
        <authorList>
            <person name="Whitman W."/>
        </authorList>
    </citation>
    <scope>NUCLEOTIDE SEQUENCE [LARGE SCALE GENOMIC DNA]</scope>
    <source>
        <strain evidence="9 10">LP43</strain>
    </source>
</reference>
<keyword evidence="4" id="KW-0846">Cobalamin</keyword>
<dbReference type="OrthoDB" id="9762378at2"/>
<dbReference type="NCBIfam" id="TIGR00641">
    <property type="entry name" value="acid_CoA_mut_N"/>
    <property type="match status" value="1"/>
</dbReference>
<evidence type="ECO:0000313" key="10">
    <source>
        <dbReference type="Proteomes" id="UP000233782"/>
    </source>
</evidence>
<evidence type="ECO:0000256" key="2">
    <source>
        <dbReference type="ARBA" id="ARBA00008465"/>
    </source>
</evidence>
<dbReference type="Pfam" id="PF01642">
    <property type="entry name" value="MM_CoA_mutase"/>
    <property type="match status" value="1"/>
</dbReference>
<dbReference type="InterPro" id="IPR016176">
    <property type="entry name" value="Cbl-dep_enz_cat"/>
</dbReference>
<evidence type="ECO:0000256" key="7">
    <source>
        <dbReference type="ARBA" id="ARBA00023285"/>
    </source>
</evidence>
<dbReference type="InterPro" id="IPR058549">
    <property type="entry name" value="MeMalonylCoA_mutase_a/b_site"/>
</dbReference>